<accession>A0A3E2TSM7</accession>
<comment type="caution">
    <text evidence="2">The sequence shown here is derived from an EMBL/GenBank/DDBJ whole genome shotgun (WGS) entry which is preliminary data.</text>
</comment>
<protein>
    <submittedName>
        <fullName evidence="2">Uncharacterized protein</fullName>
    </submittedName>
</protein>
<dbReference type="EMBL" id="QVEP01000006">
    <property type="protein sequence ID" value="RGB81298.1"/>
    <property type="molecule type" value="Genomic_DNA"/>
</dbReference>
<evidence type="ECO:0000313" key="2">
    <source>
        <dbReference type="EMBL" id="RGB81298.1"/>
    </source>
</evidence>
<dbReference type="RefSeq" id="WP_117527339.1">
    <property type="nucleotide sequence ID" value="NZ_JAQENQ010000003.1"/>
</dbReference>
<reference evidence="2 3" key="1">
    <citation type="submission" date="2018-08" db="EMBL/GenBank/DDBJ databases">
        <title>A genome reference for cultivated species of the human gut microbiota.</title>
        <authorList>
            <person name="Zou Y."/>
            <person name="Xue W."/>
            <person name="Luo G."/>
        </authorList>
    </citation>
    <scope>NUCLEOTIDE SEQUENCE [LARGE SCALE GENOMIC DNA]</scope>
    <source>
        <strain evidence="2 3">AF45-17</strain>
    </source>
</reference>
<sequence length="236" mass="26624">MKEWIVLQGWPLYLMLVMTGLGLLGSVLSRIFYGRLAREAQLCGTSDYPMLHYIRQKYSSYYKLGMRPGNTEALVKRYLALHRVGPLALYSWKEAGNFMMGAVMLTGLIRGIYRFQTTMQTDSALMDIGVGLVLALGLRLTGKIFSVERLQVITLNAICDYLENYLKSKLDGEYGYGPQTETPDHYARALKETAASRTKPGLRPTTVRRMPAERSETVDSTVDAKIVEDVLKEFLC</sequence>
<evidence type="ECO:0000256" key="1">
    <source>
        <dbReference type="SAM" id="Phobius"/>
    </source>
</evidence>
<proteinExistence type="predicted"/>
<keyword evidence="1" id="KW-0812">Transmembrane</keyword>
<keyword evidence="1" id="KW-0472">Membrane</keyword>
<keyword evidence="1" id="KW-1133">Transmembrane helix</keyword>
<dbReference type="AlphaFoldDB" id="A0A3E2TSM7"/>
<evidence type="ECO:0000313" key="3">
    <source>
        <dbReference type="Proteomes" id="UP000260773"/>
    </source>
</evidence>
<organism evidence="2 3">
    <name type="scientific">Coprococcus catus</name>
    <dbReference type="NCBI Taxonomy" id="116085"/>
    <lineage>
        <taxon>Bacteria</taxon>
        <taxon>Bacillati</taxon>
        <taxon>Bacillota</taxon>
        <taxon>Clostridia</taxon>
        <taxon>Lachnospirales</taxon>
        <taxon>Lachnospiraceae</taxon>
        <taxon>Coprococcus</taxon>
    </lineage>
</organism>
<gene>
    <name evidence="2" type="ORF">DW070_03925</name>
</gene>
<name>A0A3E2TSM7_9FIRM</name>
<feature type="transmembrane region" description="Helical" evidence="1">
    <location>
        <begin position="12"/>
        <end position="33"/>
    </location>
</feature>
<dbReference type="Proteomes" id="UP000260773">
    <property type="component" value="Unassembled WGS sequence"/>
</dbReference>